<dbReference type="GO" id="GO:0010181">
    <property type="term" value="F:FMN binding"/>
    <property type="evidence" value="ECO:0007669"/>
    <property type="project" value="InterPro"/>
</dbReference>
<feature type="compositionally biased region" description="Pro residues" evidence="1">
    <location>
        <begin position="126"/>
        <end position="140"/>
    </location>
</feature>
<feature type="region of interest" description="Disordered" evidence="1">
    <location>
        <begin position="125"/>
        <end position="150"/>
    </location>
</feature>
<dbReference type="GO" id="GO:0016020">
    <property type="term" value="C:membrane"/>
    <property type="evidence" value="ECO:0007669"/>
    <property type="project" value="InterPro"/>
</dbReference>
<protein>
    <submittedName>
        <fullName evidence="3">FMN-binding domain-containing protein</fullName>
    </submittedName>
</protein>
<dbReference type="AlphaFoldDB" id="A0A1A5I0R3"/>
<name>A0A1A5I0R3_RHILI</name>
<accession>A0A1A5I0R3</accession>
<dbReference type="Pfam" id="PF04205">
    <property type="entry name" value="FMN_bind"/>
    <property type="match status" value="1"/>
</dbReference>
<dbReference type="InterPro" id="IPR007329">
    <property type="entry name" value="FMN-bd"/>
</dbReference>
<proteinExistence type="predicted"/>
<dbReference type="Gene3D" id="3.90.1010.20">
    <property type="match status" value="1"/>
</dbReference>
<dbReference type="Proteomes" id="UP000093748">
    <property type="component" value="Unassembled WGS sequence"/>
</dbReference>
<gene>
    <name evidence="3" type="ORF">BAE39_24535</name>
</gene>
<dbReference type="OrthoDB" id="8099475at2"/>
<sequence>MGYCLRGGPDGPPCEISTWKYNSMKQIALSLFVIAASGAYVWDQAGKNPANDMLGEALPADAAEAPTVQPKEPASAAALPVLRTSPAPLDPRFRTRLPIARETTAGIAVPAERPNDPVKQTVVPVAPQPSPAPPAPPAQPVTPAVTDPASSTPSFAVTPAIYIPVPQPRPAYPNTPVRVVRVGMKPAAHGYADGVYTGPTADAYYGIIQIQALVQGGQLTALKVLKYPSDRRTSVNINRQALPMLRDEAISAQSADVDIISGATLTSRAFIQSLRGALKKASS</sequence>
<feature type="domain" description="FMN-binding" evidence="2">
    <location>
        <begin position="203"/>
        <end position="281"/>
    </location>
</feature>
<evidence type="ECO:0000313" key="4">
    <source>
        <dbReference type="Proteomes" id="UP000093748"/>
    </source>
</evidence>
<evidence type="ECO:0000259" key="2">
    <source>
        <dbReference type="SMART" id="SM00900"/>
    </source>
</evidence>
<dbReference type="SMART" id="SM00900">
    <property type="entry name" value="FMN_bind"/>
    <property type="match status" value="1"/>
</dbReference>
<organism evidence="3 4">
    <name type="scientific">Rhizobium loti</name>
    <name type="common">Mesorhizobium loti</name>
    <dbReference type="NCBI Taxonomy" id="381"/>
    <lineage>
        <taxon>Bacteria</taxon>
        <taxon>Pseudomonadati</taxon>
        <taxon>Pseudomonadota</taxon>
        <taxon>Alphaproteobacteria</taxon>
        <taxon>Hyphomicrobiales</taxon>
        <taxon>Phyllobacteriaceae</taxon>
        <taxon>Mesorhizobium</taxon>
    </lineage>
</organism>
<evidence type="ECO:0000313" key="3">
    <source>
        <dbReference type="EMBL" id="OBP69531.1"/>
    </source>
</evidence>
<dbReference type="EMBL" id="LZTJ01000034">
    <property type="protein sequence ID" value="OBP69531.1"/>
    <property type="molecule type" value="Genomic_DNA"/>
</dbReference>
<evidence type="ECO:0000256" key="1">
    <source>
        <dbReference type="SAM" id="MobiDB-lite"/>
    </source>
</evidence>
<reference evidence="4" key="1">
    <citation type="submission" date="2016-06" db="EMBL/GenBank/DDBJ databases">
        <title>NZP2037 Pacbio-Illumina hybrid assembly.</title>
        <authorList>
            <person name="Ramsay J.P."/>
        </authorList>
    </citation>
    <scope>NUCLEOTIDE SEQUENCE [LARGE SCALE GENOMIC DNA]</scope>
    <source>
        <strain evidence="4">R7ANS::ICEMlSym2042</strain>
    </source>
</reference>
<comment type="caution">
    <text evidence="3">The sequence shown here is derived from an EMBL/GenBank/DDBJ whole genome shotgun (WGS) entry which is preliminary data.</text>
</comment>